<geneLocation type="plasmid" evidence="1 2">
    <name>pA</name>
</geneLocation>
<accession>A0A9Q9DBW0</accession>
<sequence>MWKTDWPKSPVTSDTIVVLHRILRDWCDEGGHLIGSQEGGRTAKSLINWYEFGVTDEEELARLIRDDIIIAEA</sequence>
<proteinExistence type="predicted"/>
<dbReference type="RefSeq" id="WP_060583521.1">
    <property type="nucleotide sequence ID" value="NZ_CAXURO020000002.1"/>
</dbReference>
<evidence type="ECO:0000313" key="2">
    <source>
        <dbReference type="Proteomes" id="UP001055460"/>
    </source>
</evidence>
<name>A0A9Q9DBW0_ENSAD</name>
<evidence type="ECO:0000313" key="1">
    <source>
        <dbReference type="EMBL" id="USJ25432.1"/>
    </source>
</evidence>
<dbReference type="AlphaFoldDB" id="A0A9Q9DBW0"/>
<gene>
    <name evidence="1" type="ORF">NE863_23305</name>
</gene>
<dbReference type="Proteomes" id="UP001055460">
    <property type="component" value="Plasmid pA"/>
</dbReference>
<reference evidence="1" key="1">
    <citation type="submission" date="2022-06" db="EMBL/GenBank/DDBJ databases">
        <title>Physiological and biochemical characterization and genomic elucidation of a strain of the genus Ensifer adhaerens M8 that combines arsenic oxidation and chromium reduction.</title>
        <authorList>
            <person name="Li X."/>
            <person name="Yu c."/>
        </authorList>
    </citation>
    <scope>NUCLEOTIDE SEQUENCE</scope>
    <source>
        <strain evidence="1">M8</strain>
        <plasmid evidence="1">pA</plasmid>
    </source>
</reference>
<keyword evidence="1" id="KW-0614">Plasmid</keyword>
<organism evidence="1 2">
    <name type="scientific">Ensifer adhaerens</name>
    <name type="common">Sinorhizobium morelense</name>
    <dbReference type="NCBI Taxonomy" id="106592"/>
    <lineage>
        <taxon>Bacteria</taxon>
        <taxon>Pseudomonadati</taxon>
        <taxon>Pseudomonadota</taxon>
        <taxon>Alphaproteobacteria</taxon>
        <taxon>Hyphomicrobiales</taxon>
        <taxon>Rhizobiaceae</taxon>
        <taxon>Sinorhizobium/Ensifer group</taxon>
        <taxon>Ensifer</taxon>
    </lineage>
</organism>
<dbReference type="EMBL" id="CP098808">
    <property type="protein sequence ID" value="USJ25432.1"/>
    <property type="molecule type" value="Genomic_DNA"/>
</dbReference>
<protein>
    <submittedName>
        <fullName evidence="1">Uncharacterized protein</fullName>
    </submittedName>
</protein>